<keyword evidence="2" id="KW-0460">Magnesium</keyword>
<feature type="transmembrane region" description="Helical" evidence="2">
    <location>
        <begin position="490"/>
        <end position="512"/>
    </location>
</feature>
<dbReference type="PANTHER" id="PTHR13890:SF35">
    <property type="entry name" value="MAGNESIUM TRANSPORTER MRS2-3"/>
    <property type="match status" value="1"/>
</dbReference>
<keyword evidence="5" id="KW-1185">Reference proteome</keyword>
<dbReference type="AlphaFoldDB" id="A0AAE0CVB9"/>
<feature type="transmembrane region" description="Helical" evidence="2">
    <location>
        <begin position="322"/>
        <end position="340"/>
    </location>
</feature>
<dbReference type="Pfam" id="PF22099">
    <property type="entry name" value="MRS2-like"/>
    <property type="match status" value="3"/>
</dbReference>
<comment type="function">
    <text evidence="2">Magnesium transporter that may mediate the influx of magnesium.</text>
</comment>
<keyword evidence="2" id="KW-0812">Transmembrane</keyword>
<dbReference type="PANTHER" id="PTHR13890">
    <property type="entry name" value="RNA SPLICING PROTEIN MRS2, MITOCHONDRIAL"/>
    <property type="match status" value="1"/>
</dbReference>
<organism evidence="4 5">
    <name type="scientific">Dipteronia dyeriana</name>
    <dbReference type="NCBI Taxonomy" id="168575"/>
    <lineage>
        <taxon>Eukaryota</taxon>
        <taxon>Viridiplantae</taxon>
        <taxon>Streptophyta</taxon>
        <taxon>Embryophyta</taxon>
        <taxon>Tracheophyta</taxon>
        <taxon>Spermatophyta</taxon>
        <taxon>Magnoliopsida</taxon>
        <taxon>eudicotyledons</taxon>
        <taxon>Gunneridae</taxon>
        <taxon>Pentapetalae</taxon>
        <taxon>rosids</taxon>
        <taxon>malvids</taxon>
        <taxon>Sapindales</taxon>
        <taxon>Sapindaceae</taxon>
        <taxon>Hippocastanoideae</taxon>
        <taxon>Acereae</taxon>
        <taxon>Dipteronia</taxon>
    </lineage>
</organism>
<dbReference type="FunFam" id="2.40.128.330:FF:000001">
    <property type="entry name" value="Magnesium transporter MRS2-1"/>
    <property type="match status" value="1"/>
</dbReference>
<comment type="caution">
    <text evidence="2">Lacks conserved residue(s) required for the propagation of feature annotation.</text>
</comment>
<accession>A0AAE0CVB9</accession>
<name>A0AAE0CVB9_9ROSI</name>
<evidence type="ECO:0000313" key="4">
    <source>
        <dbReference type="EMBL" id="KAK2664840.1"/>
    </source>
</evidence>
<keyword evidence="2" id="KW-1133">Transmembrane helix</keyword>
<keyword evidence="2" id="KW-0813">Transport</keyword>
<proteinExistence type="inferred from homology"/>
<reference evidence="4" key="1">
    <citation type="journal article" date="2023" name="Plant J.">
        <title>Genome sequences and population genomics provide insights into the demographic history, inbreeding, and mutation load of two 'living fossil' tree species of Dipteronia.</title>
        <authorList>
            <person name="Feng Y."/>
            <person name="Comes H.P."/>
            <person name="Chen J."/>
            <person name="Zhu S."/>
            <person name="Lu R."/>
            <person name="Zhang X."/>
            <person name="Li P."/>
            <person name="Qiu J."/>
            <person name="Olsen K.M."/>
            <person name="Qiu Y."/>
        </authorList>
    </citation>
    <scope>NUCLEOTIDE SEQUENCE</scope>
    <source>
        <strain evidence="4">KIB01</strain>
    </source>
</reference>
<feature type="compositionally biased region" description="Polar residues" evidence="3">
    <location>
        <begin position="165"/>
        <end position="176"/>
    </location>
</feature>
<dbReference type="EMBL" id="JANJYI010000001">
    <property type="protein sequence ID" value="KAK2664840.1"/>
    <property type="molecule type" value="Genomic_DNA"/>
</dbReference>
<dbReference type="InterPro" id="IPR039204">
    <property type="entry name" value="MRS2-like"/>
</dbReference>
<evidence type="ECO:0000256" key="2">
    <source>
        <dbReference type="RuleBase" id="RU366041"/>
    </source>
</evidence>
<dbReference type="Proteomes" id="UP001280121">
    <property type="component" value="Unassembled WGS sequence"/>
</dbReference>
<feature type="region of interest" description="Disordered" evidence="3">
    <location>
        <begin position="1"/>
        <end position="37"/>
    </location>
</feature>
<evidence type="ECO:0000256" key="3">
    <source>
        <dbReference type="SAM" id="MobiDB-lite"/>
    </source>
</evidence>
<feature type="compositionally biased region" description="Basic and acidic residues" evidence="3">
    <location>
        <begin position="179"/>
        <end position="195"/>
    </location>
</feature>
<evidence type="ECO:0000313" key="5">
    <source>
        <dbReference type="Proteomes" id="UP001280121"/>
    </source>
</evidence>
<feature type="transmembrane region" description="Helical" evidence="2">
    <location>
        <begin position="447"/>
        <end position="470"/>
    </location>
</feature>
<protein>
    <recommendedName>
        <fullName evidence="2">Magnesium transporter</fullName>
    </recommendedName>
</protein>
<keyword evidence="2" id="KW-0472">Membrane</keyword>
<evidence type="ECO:0000256" key="1">
    <source>
        <dbReference type="ARBA" id="ARBA00007535"/>
    </source>
</evidence>
<comment type="subcellular location">
    <subcellularLocation>
        <location evidence="2">Membrane</location>
        <topology evidence="2">Multi-pass membrane protein</topology>
    </subcellularLocation>
</comment>
<gene>
    <name evidence="4" type="ORF">Ddye_003414</name>
</gene>
<keyword evidence="2" id="KW-0406">Ion transport</keyword>
<dbReference type="GO" id="GO:0015095">
    <property type="term" value="F:magnesium ion transmembrane transporter activity"/>
    <property type="evidence" value="ECO:0007669"/>
    <property type="project" value="UniProtKB-ARBA"/>
</dbReference>
<dbReference type="GO" id="GO:0016020">
    <property type="term" value="C:membrane"/>
    <property type="evidence" value="ECO:0007669"/>
    <property type="project" value="UniProtKB-SubCell"/>
</dbReference>
<dbReference type="CDD" id="cd12823">
    <property type="entry name" value="Mrs2_Mfm1p-like"/>
    <property type="match status" value="1"/>
</dbReference>
<dbReference type="Gene3D" id="1.20.58.340">
    <property type="entry name" value="Magnesium transport protein CorA, transmembrane region"/>
    <property type="match status" value="1"/>
</dbReference>
<sequence>MRTYNNPPQPKSGHLHHDDDPDLTRPPTSNLPLSTGAGLRKKGAGVRAWLLLDSTGQAQVVEAGKHAIMRRTGLPARDLRILDPLLSYPSTVLGRERAIVINLEHIKAIITAQEVLLLNSRDPSVVPFVDELQKRLLFHYHATKPQEGNGGDDTNWMYDLEEAQSRPSTPKSSGGFSQFEDRNEENKADGKQSLENRDGSKVLPFEFVALEACLEAACSCLENEAKTLEQEAHPALDKLTSKISTLNLERVRQIKSRLVAITGRVQKVRDELEHLLDDDDDMAEMYLTEKLLQQLENSSNASTNERDDMDDEVLQSNMDDRLVMFLLLVLKLFSFFALCFENFLYCFRNPAEISLDATGGSTNYDGNTQDNLFTAHNVLSRDSHGTHTSTTHSAISKQLDVEELEMLLEAYFVQIDGTLNKLSTLREYVDDTEDYINIMLDDKQNHLLQMGVMLTTATLVVSAFVVVAGIFGMNITIDLFDEAKAGMPEFLWTVGGGATGSLFLYVVAIAWCKHKRLLE</sequence>
<dbReference type="Gene3D" id="2.40.128.330">
    <property type="match status" value="1"/>
</dbReference>
<feature type="region of interest" description="Disordered" evidence="3">
    <location>
        <begin position="163"/>
        <end position="195"/>
    </location>
</feature>
<comment type="similarity">
    <text evidence="1 2">Belongs to the CorA metal ion transporter (MIT) (TC 1.A.35.5) family.</text>
</comment>
<comment type="caution">
    <text evidence="4">The sequence shown here is derived from an EMBL/GenBank/DDBJ whole genome shotgun (WGS) entry which is preliminary data.</text>
</comment>